<dbReference type="InterPro" id="IPR035917">
    <property type="entry name" value="YjbQ-like_sf"/>
</dbReference>
<protein>
    <submittedName>
        <fullName evidence="2">Uncharacterized conserved protein</fullName>
    </submittedName>
</protein>
<evidence type="ECO:0000256" key="1">
    <source>
        <dbReference type="ARBA" id="ARBA00005534"/>
    </source>
</evidence>
<dbReference type="AlphaFoldDB" id="A0A1C6GXL5"/>
<accession>A0A1C6GXL5</accession>
<gene>
    <name evidence="2" type="ORF">SAMEA3545359_00585</name>
</gene>
<dbReference type="Pfam" id="PF01894">
    <property type="entry name" value="YjbQ"/>
    <property type="match status" value="1"/>
</dbReference>
<name>A0A1C6GXL5_9FIRM</name>
<reference evidence="2" key="1">
    <citation type="submission" date="2015-09" db="EMBL/GenBank/DDBJ databases">
        <authorList>
            <consortium name="Pathogen Informatics"/>
        </authorList>
    </citation>
    <scope>NUCLEOTIDE SEQUENCE</scope>
    <source>
        <strain evidence="2">2789STDY5834896</strain>
    </source>
</reference>
<comment type="similarity">
    <text evidence="1">Belongs to the UPF0047 family.</text>
</comment>
<evidence type="ECO:0000313" key="2">
    <source>
        <dbReference type="EMBL" id="SCJ49945.1"/>
    </source>
</evidence>
<organism evidence="2">
    <name type="scientific">uncultured Anaerotruncus sp</name>
    <dbReference type="NCBI Taxonomy" id="905011"/>
    <lineage>
        <taxon>Bacteria</taxon>
        <taxon>Bacillati</taxon>
        <taxon>Bacillota</taxon>
        <taxon>Clostridia</taxon>
        <taxon>Eubacteriales</taxon>
        <taxon>Oscillospiraceae</taxon>
        <taxon>Anaerotruncus</taxon>
        <taxon>environmental samples</taxon>
    </lineage>
</organism>
<proteinExistence type="inferred from homology"/>
<dbReference type="NCBIfam" id="TIGR00149">
    <property type="entry name" value="TIGR00149_YjbQ"/>
    <property type="match status" value="1"/>
</dbReference>
<dbReference type="PANTHER" id="PTHR30615">
    <property type="entry name" value="UNCHARACTERIZED PROTEIN YJBQ-RELATED"/>
    <property type="match status" value="1"/>
</dbReference>
<dbReference type="EMBL" id="FMHG01000001">
    <property type="protein sequence ID" value="SCJ49945.1"/>
    <property type="molecule type" value="Genomic_DNA"/>
</dbReference>
<dbReference type="SUPFAM" id="SSF111038">
    <property type="entry name" value="YjbQ-like"/>
    <property type="match status" value="1"/>
</dbReference>
<dbReference type="PANTHER" id="PTHR30615:SF8">
    <property type="entry name" value="UPF0047 PROTEIN C4A8.02C"/>
    <property type="match status" value="1"/>
</dbReference>
<dbReference type="InterPro" id="IPR001602">
    <property type="entry name" value="UPF0047_YjbQ-like"/>
</dbReference>
<dbReference type="Gene3D" id="2.60.120.460">
    <property type="entry name" value="YjbQ-like"/>
    <property type="match status" value="1"/>
</dbReference>
<dbReference type="PIRSF" id="PIRSF004681">
    <property type="entry name" value="UCP004681"/>
    <property type="match status" value="1"/>
</dbReference>
<sequence>MFLQKYQLPTGRHSFHDITATVRRAISESGVQEGVAVIFTPHTTAGITINENADPDVLHDLEYGLDHTFPNLPQYRHAEENSDAHMKSSLVSASLSVIITGGKPILGVWQDIYFCEFDGPRHRTYYIKVLEG</sequence>